<sequence>MTIQSSLTIVFEAPYYQGVFEVQEDYRYSVAKVNFGTSEPKLNLLQNFIVKRWFSLDFYSQQIDRQKLHRKVNPKRMQRLARKQAVNGIGNKAQEALKRQSQAGKQLKKKNRKELKAQRVAEQFRLKQIKKAQKHRGH</sequence>
<dbReference type="InterPro" id="IPR016787">
    <property type="entry name" value="UCP021328"/>
</dbReference>
<organism evidence="2 3">
    <name type="scientific">Eupransor demetentiae</name>
    <dbReference type="NCBI Taxonomy" id="3109584"/>
    <lineage>
        <taxon>Bacteria</taxon>
        <taxon>Bacillati</taxon>
        <taxon>Bacillota</taxon>
        <taxon>Bacilli</taxon>
        <taxon>Lactobacillales</taxon>
        <taxon>Lactobacillaceae</taxon>
        <taxon>Eupransor</taxon>
    </lineage>
</organism>
<proteinExistence type="predicted"/>
<dbReference type="EMBL" id="CAWVOH010000002">
    <property type="protein sequence ID" value="CAK8054412.1"/>
    <property type="molecule type" value="Genomic_DNA"/>
</dbReference>
<evidence type="ECO:0008006" key="4">
    <source>
        <dbReference type="Google" id="ProtNLM"/>
    </source>
</evidence>
<feature type="region of interest" description="Disordered" evidence="1">
    <location>
        <begin position="97"/>
        <end position="117"/>
    </location>
</feature>
<keyword evidence="3" id="KW-1185">Reference proteome</keyword>
<evidence type="ECO:0000313" key="2">
    <source>
        <dbReference type="EMBL" id="CAK8054412.1"/>
    </source>
</evidence>
<accession>A0ABM9N5F2</accession>
<evidence type="ECO:0000256" key="1">
    <source>
        <dbReference type="SAM" id="MobiDB-lite"/>
    </source>
</evidence>
<name>A0ABM9N5F2_9LACO</name>
<gene>
    <name evidence="2" type="ORF">R54876_GBNLAHCA_00980</name>
</gene>
<dbReference type="Pfam" id="PF11208">
    <property type="entry name" value="DUF2992"/>
    <property type="match status" value="1"/>
</dbReference>
<dbReference type="Proteomes" id="UP001314241">
    <property type="component" value="Unassembled WGS sequence"/>
</dbReference>
<evidence type="ECO:0000313" key="3">
    <source>
        <dbReference type="Proteomes" id="UP001314241"/>
    </source>
</evidence>
<reference evidence="2 3" key="1">
    <citation type="submission" date="2024-01" db="EMBL/GenBank/DDBJ databases">
        <authorList>
            <person name="Botero Cardona J."/>
        </authorList>
    </citation>
    <scope>NUCLEOTIDE SEQUENCE [LARGE SCALE GENOMIC DNA]</scope>
    <source>
        <strain evidence="2 3">LMG 33000</strain>
    </source>
</reference>
<dbReference type="PIRSF" id="PIRSF021328">
    <property type="entry name" value="UCP021328"/>
    <property type="match status" value="1"/>
</dbReference>
<comment type="caution">
    <text evidence="2">The sequence shown here is derived from an EMBL/GenBank/DDBJ whole genome shotgun (WGS) entry which is preliminary data.</text>
</comment>
<dbReference type="RefSeq" id="WP_349641963.1">
    <property type="nucleotide sequence ID" value="NZ_CAWVOH010000002.1"/>
</dbReference>
<protein>
    <recommendedName>
        <fullName evidence="4">DUF2992 family protein</fullName>
    </recommendedName>
</protein>